<dbReference type="STRING" id="671072.PL9214430304"/>
<gene>
    <name evidence="1" type="ORF">PL9214430304</name>
</gene>
<evidence type="ECO:0000313" key="2">
    <source>
        <dbReference type="Proteomes" id="UP000184315"/>
    </source>
</evidence>
<sequence length="804" mass="93146">MSSSHHLVFPPQSYSWECLTASEVLTQQNSPNGDLRVGNDLLMFLALQALQRQVPPRLNCFKTFSPEIQQEIYNYFGSYQQTCLIVEQLLLNLQNPTFISQSCQQSSLGKKLPNALYIHRSALCDLNIVLRVYEQLSRFYLPLLKPFTLIKFHTNQPVISYLFYPDFDQDPHPALTASFQVNVKTGQVNLMDYSNSDNPPILHRKETFVSADYPHYEKFTQLTQTEEKLGLLEPRRISVSALDAELIQSEQRLYRTIGTRKGWQQHLNKHGVEIQDHQVIKIGDQGDHLIPINSDDPLAFIPKIERHRAALPRKTLSRPVRLAIEAELFQQETTFFDYGCGYGGDIQRLAEQGYISTGWDPYYSPQTPRVESDIVNLGYVINVIECQTERREALIQAWNLTRKVLIIAAQVLVDTQEKGIMVYGDGVITSRNTFQKYYQQEELKVYIDQVLNVDAIPLDLGIYIVFRDETEAEKFRASRFRSRLTSPKVRLNIKRFEDYQDLLQPLIQFVSDRGRLPVETELPEEEPIKQEFGSLKRAFQLILQATNPDEWDVIAHKRRQDLLVYIALSRFGRRPKLFQLSEQMKNDIKGLFGSYKKSCNLADLMLYTLGDPKIIANHCQNSAVGQKRANSLWIHISALEKLDPLLRLYEGCASQTLGRPEGANLIKFHIKTPKISYLFSPDFDLEPHPTLSTCMQIDLRDLQVSYQAYDGPNPPILHRKETLVTPEYPHYQQLVRLSDQEEKWGLLDNFRLIRTRLGWLKCLEDHCAEIRGYRVYWRTDADPYRVKLLRSARRARKKLQSCDP</sequence>
<dbReference type="InterPro" id="IPR024019">
    <property type="entry name" value="CHP04096"/>
</dbReference>
<accession>A0A1J1LK81</accession>
<dbReference type="EMBL" id="CZDF01000148">
    <property type="protein sequence ID" value="CUR32332.1"/>
    <property type="molecule type" value="Genomic_DNA"/>
</dbReference>
<evidence type="ECO:0000313" key="1">
    <source>
        <dbReference type="EMBL" id="CUR32332.1"/>
    </source>
</evidence>
<protein>
    <recommendedName>
        <fullName evidence="3">DNA phosphorothioation-associated methyltransferase</fullName>
    </recommendedName>
</protein>
<dbReference type="AlphaFoldDB" id="A0A1J1LK81"/>
<keyword evidence="2" id="KW-1185">Reference proteome</keyword>
<reference evidence="2" key="1">
    <citation type="submission" date="2015-10" db="EMBL/GenBank/DDBJ databases">
        <authorList>
            <person name="Regsiter A."/>
            <person name="william w."/>
        </authorList>
    </citation>
    <scope>NUCLEOTIDE SEQUENCE [LARGE SCALE GENOMIC DNA]</scope>
</reference>
<organism evidence="1 2">
    <name type="scientific">Planktothrix tepida PCC 9214</name>
    <dbReference type="NCBI Taxonomy" id="671072"/>
    <lineage>
        <taxon>Bacteria</taxon>
        <taxon>Bacillati</taxon>
        <taxon>Cyanobacteriota</taxon>
        <taxon>Cyanophyceae</taxon>
        <taxon>Oscillatoriophycideae</taxon>
        <taxon>Oscillatoriales</taxon>
        <taxon>Microcoleaceae</taxon>
        <taxon>Planktothrix</taxon>
    </lineage>
</organism>
<dbReference type="Proteomes" id="UP000184315">
    <property type="component" value="Unassembled WGS sequence"/>
</dbReference>
<dbReference type="OrthoDB" id="224775at2"/>
<evidence type="ECO:0008006" key="3">
    <source>
        <dbReference type="Google" id="ProtNLM"/>
    </source>
</evidence>
<dbReference type="NCBIfam" id="TIGR04096">
    <property type="entry name" value="dnd_rel_methyl"/>
    <property type="match status" value="2"/>
</dbReference>
<name>A0A1J1LK81_9CYAN</name>
<dbReference type="RefSeq" id="WP_072719066.1">
    <property type="nucleotide sequence ID" value="NZ_LN889796.1"/>
</dbReference>
<proteinExistence type="predicted"/>